<name>A0A7W7YQR9_9BACT</name>
<evidence type="ECO:0000313" key="3">
    <source>
        <dbReference type="Proteomes" id="UP000534294"/>
    </source>
</evidence>
<evidence type="ECO:0000313" key="2">
    <source>
        <dbReference type="EMBL" id="MBB5040615.1"/>
    </source>
</evidence>
<sequence length="495" mass="51358">EALDTRIQNVNERGDTVPPVAGRDSDGDGLSDYEEILLGGDSTTRLRVGERVDLNLGLYAQAGQTLKIVGRLPPGLTFNATTNRLTGVLGGTAAFYDLQLQVISGGKIVKTVIVPLVVEAFPARLLGSYEALLENTNDVPQGMVRVTVTQSGLWSATLDVRGTARRSSKGSFELMAGSRQVNLPMVFKGSKTAEEATVQMILDIDSPQVSGTYSIVSSVGAVRGIRMATFGASPPTTRRMNMVLDAGEQDGVAYPAGLGWAKGTVTNKGAVNLAGELGDGQKMTLSLRLGVTGQSLAWVQPYRNKVDSYFGGVLPVPNLGQPASMLPALELGAVWFKAADAKELSYEAGFAAPLSVTAIATAFDPVKTSADLETILGLTAQTLNVEIQGAGLSSITGVPIILPTSFTLASSFALTTKTPVSGPPAAWTGKINKADGGLTGTLTLPASANTLAGKAAATGILLRGLTDNSVGGGILRVPVSGKKGQFRTASLLLQR</sequence>
<keyword evidence="3" id="KW-1185">Reference proteome</keyword>
<organism evidence="2 3">
    <name type="scientific">Prosthecobacter dejongeii</name>
    <dbReference type="NCBI Taxonomy" id="48465"/>
    <lineage>
        <taxon>Bacteria</taxon>
        <taxon>Pseudomonadati</taxon>
        <taxon>Verrucomicrobiota</taxon>
        <taxon>Verrucomicrobiia</taxon>
        <taxon>Verrucomicrobiales</taxon>
        <taxon>Verrucomicrobiaceae</taxon>
        <taxon>Prosthecobacter</taxon>
    </lineage>
</organism>
<feature type="region of interest" description="Disordered" evidence="1">
    <location>
        <begin position="1"/>
        <end position="28"/>
    </location>
</feature>
<evidence type="ECO:0000256" key="1">
    <source>
        <dbReference type="SAM" id="MobiDB-lite"/>
    </source>
</evidence>
<dbReference type="AlphaFoldDB" id="A0A7W7YQR9"/>
<feature type="non-terminal residue" evidence="2">
    <location>
        <position position="1"/>
    </location>
</feature>
<gene>
    <name evidence="2" type="ORF">HNQ64_004903</name>
</gene>
<feature type="compositionally biased region" description="Polar residues" evidence="1">
    <location>
        <begin position="1"/>
        <end position="11"/>
    </location>
</feature>
<protein>
    <submittedName>
        <fullName evidence="2">Uncharacterized protein</fullName>
    </submittedName>
</protein>
<reference evidence="2 3" key="1">
    <citation type="submission" date="2020-08" db="EMBL/GenBank/DDBJ databases">
        <title>Genomic Encyclopedia of Type Strains, Phase IV (KMG-IV): sequencing the most valuable type-strain genomes for metagenomic binning, comparative biology and taxonomic classification.</title>
        <authorList>
            <person name="Goeker M."/>
        </authorList>
    </citation>
    <scope>NUCLEOTIDE SEQUENCE [LARGE SCALE GENOMIC DNA]</scope>
    <source>
        <strain evidence="2 3">DSM 12251</strain>
    </source>
</reference>
<accession>A0A7W7YQR9</accession>
<dbReference type="RefSeq" id="WP_184213361.1">
    <property type="nucleotide sequence ID" value="NZ_JACHIF010000018.1"/>
</dbReference>
<proteinExistence type="predicted"/>
<comment type="caution">
    <text evidence="2">The sequence shown here is derived from an EMBL/GenBank/DDBJ whole genome shotgun (WGS) entry which is preliminary data.</text>
</comment>
<dbReference type="Proteomes" id="UP000534294">
    <property type="component" value="Unassembled WGS sequence"/>
</dbReference>
<dbReference type="EMBL" id="JACHIF010000018">
    <property type="protein sequence ID" value="MBB5040615.1"/>
    <property type="molecule type" value="Genomic_DNA"/>
</dbReference>